<feature type="coiled-coil region" evidence="1">
    <location>
        <begin position="88"/>
        <end position="115"/>
    </location>
</feature>
<keyword evidence="1" id="KW-0175">Coiled coil</keyword>
<dbReference type="AlphaFoldDB" id="A0A8E2DN25"/>
<evidence type="ECO:0000259" key="3">
    <source>
        <dbReference type="Pfam" id="PF22215"/>
    </source>
</evidence>
<dbReference type="Gene3D" id="1.20.930.20">
    <property type="entry name" value="Adaptor protein Cbl, N-terminal domain"/>
    <property type="match status" value="1"/>
</dbReference>
<dbReference type="GO" id="GO:0007166">
    <property type="term" value="P:cell surface receptor signaling pathway"/>
    <property type="evidence" value="ECO:0007669"/>
    <property type="project" value="InterPro"/>
</dbReference>
<keyword evidence="5" id="KW-1185">Reference proteome</keyword>
<name>A0A8E2DN25_9APHY</name>
<dbReference type="InterPro" id="IPR059179">
    <property type="entry name" value="MLKL-like_MCAfunc"/>
</dbReference>
<dbReference type="InterPro" id="IPR036537">
    <property type="entry name" value="Adaptor_Cbl_N_dom_sf"/>
</dbReference>
<feature type="transmembrane region" description="Helical" evidence="2">
    <location>
        <begin position="28"/>
        <end position="49"/>
    </location>
</feature>
<dbReference type="EMBL" id="KV722377">
    <property type="protein sequence ID" value="OCH91929.1"/>
    <property type="molecule type" value="Genomic_DNA"/>
</dbReference>
<proteinExistence type="predicted"/>
<dbReference type="InterPro" id="IPR054000">
    <property type="entry name" value="MLKL_N"/>
</dbReference>
<evidence type="ECO:0000313" key="5">
    <source>
        <dbReference type="Proteomes" id="UP000250043"/>
    </source>
</evidence>
<feature type="domain" description="Mixed lineage kinase" evidence="3">
    <location>
        <begin position="51"/>
        <end position="147"/>
    </location>
</feature>
<keyword evidence="2" id="KW-0472">Membrane</keyword>
<accession>A0A8E2DN25</accession>
<dbReference type="OrthoDB" id="2795723at2759"/>
<dbReference type="Proteomes" id="UP000250043">
    <property type="component" value="Unassembled WGS sequence"/>
</dbReference>
<sequence length="179" mass="20116">MKSTVFRRVETADVLANAVTALETLKDASAAVGTVPFLGVLFGSALGLIRTVETVRADRERTIRFVRRLSELVEHVDRSIAAHTGAPDDKLESSLAELQSALMRMQKDLEALAKERFLSRFLRRGSISGRLQEHLETLDHVSRSFNIACLIALQAAMNWNAEFDDQQVRNQIRQFITYT</sequence>
<evidence type="ECO:0000256" key="2">
    <source>
        <dbReference type="SAM" id="Phobius"/>
    </source>
</evidence>
<reference evidence="4 5" key="1">
    <citation type="submission" date="2016-07" db="EMBL/GenBank/DDBJ databases">
        <title>Draft genome of the white-rot fungus Obba rivulosa 3A-2.</title>
        <authorList>
            <consortium name="DOE Joint Genome Institute"/>
            <person name="Miettinen O."/>
            <person name="Riley R."/>
            <person name="Acob R."/>
            <person name="Barry K."/>
            <person name="Cullen D."/>
            <person name="De Vries R."/>
            <person name="Hainaut M."/>
            <person name="Hatakka A."/>
            <person name="Henrissat B."/>
            <person name="Hilden K."/>
            <person name="Kuo R."/>
            <person name="Labutti K."/>
            <person name="Lipzen A."/>
            <person name="Makela M.R."/>
            <person name="Sandor L."/>
            <person name="Spatafora J.W."/>
            <person name="Grigoriev I.V."/>
            <person name="Hibbett D.S."/>
        </authorList>
    </citation>
    <scope>NUCLEOTIDE SEQUENCE [LARGE SCALE GENOMIC DNA]</scope>
    <source>
        <strain evidence="4 5">3A-2</strain>
    </source>
</reference>
<keyword evidence="2" id="KW-0812">Transmembrane</keyword>
<gene>
    <name evidence="4" type="ORF">OBBRIDRAFT_727877</name>
</gene>
<protein>
    <recommendedName>
        <fullName evidence="3">Mixed lineage kinase domain-containing protein</fullName>
    </recommendedName>
</protein>
<dbReference type="CDD" id="cd21037">
    <property type="entry name" value="MLKL_NTD"/>
    <property type="match status" value="1"/>
</dbReference>
<dbReference type="Pfam" id="PF22215">
    <property type="entry name" value="MLKL_N"/>
    <property type="match status" value="1"/>
</dbReference>
<keyword evidence="2" id="KW-1133">Transmembrane helix</keyword>
<evidence type="ECO:0000313" key="4">
    <source>
        <dbReference type="EMBL" id="OCH91929.1"/>
    </source>
</evidence>
<organism evidence="4 5">
    <name type="scientific">Obba rivulosa</name>
    <dbReference type="NCBI Taxonomy" id="1052685"/>
    <lineage>
        <taxon>Eukaryota</taxon>
        <taxon>Fungi</taxon>
        <taxon>Dikarya</taxon>
        <taxon>Basidiomycota</taxon>
        <taxon>Agaricomycotina</taxon>
        <taxon>Agaricomycetes</taxon>
        <taxon>Polyporales</taxon>
        <taxon>Gelatoporiaceae</taxon>
        <taxon>Obba</taxon>
    </lineage>
</organism>
<evidence type="ECO:0000256" key="1">
    <source>
        <dbReference type="SAM" id="Coils"/>
    </source>
</evidence>